<dbReference type="Proteomes" id="UP000032287">
    <property type="component" value="Unassembled WGS sequence"/>
</dbReference>
<accession>A0A0D1LZE8</accession>
<dbReference type="PATRIC" id="fig|137591.25.peg.870"/>
<proteinExistence type="predicted"/>
<protein>
    <submittedName>
        <fullName evidence="2">GTPase YqeH</fullName>
    </submittedName>
</protein>
<sequence>MPTQNYNGGLLLISETEVQGYLDDGLRCIGCGALIQTERKGELGYAPMSALLKGFENEEVLCQRCFRLRHYNEIQPVDLTDDDFRLLLNEISTTDSLVVYVMDVFDFSGSLIPGLHRFVGKNPVLLVGNKVDVLPKSLKRSKIKDWMRQQANVAGLRPIDVMLTSGKSGDDVPELLDMIEKYREGRSVYVVGVTNVGKSTLINQIIKDATGDSKDVITTSRFPGTTLDRIEIPLDDDTFIIDTPGIIHQDQMAHYLTPKDLKYVSPQKELKPKTYQLNPEQTLFMGALARFDFIQGEKAGITAYFENNLMIHRTKLEKADDFYSKHAGELLMPPTTENLDMLPPLQRHEFKVTEKTDIVIDGLGWITVPANTVVAGWAPEGVSVLTRRAMI</sequence>
<dbReference type="PANTHER" id="PTHR46434">
    <property type="entry name" value="GENETIC INTERACTOR OF PROHIBITINS 3, MITOCHONDRIAL"/>
    <property type="match status" value="1"/>
</dbReference>
<dbReference type="PROSITE" id="PS51721">
    <property type="entry name" value="G_CP"/>
    <property type="match status" value="1"/>
</dbReference>
<evidence type="ECO:0000259" key="1">
    <source>
        <dbReference type="PROSITE" id="PS51721"/>
    </source>
</evidence>
<comment type="caution">
    <text evidence="2">The sequence shown here is derived from an EMBL/GenBank/DDBJ whole genome shotgun (WGS) entry which is preliminary data.</text>
</comment>
<feature type="domain" description="CP-type G" evidence="1">
    <location>
        <begin position="84"/>
        <end position="249"/>
    </location>
</feature>
<dbReference type="Pfam" id="PF21516">
    <property type="entry name" value="YqeH-like_C"/>
    <property type="match status" value="1"/>
</dbReference>
<dbReference type="InterPro" id="IPR030378">
    <property type="entry name" value="G_CP_dom"/>
</dbReference>
<dbReference type="InterPro" id="IPR019988">
    <property type="entry name" value="GTP-bd_ribosome_bgen_YqeH"/>
</dbReference>
<dbReference type="PANTHER" id="PTHR46434:SF1">
    <property type="entry name" value="GENETIC INTERACTOR OF PROHIBITINS 3, MITOCHONDRIAL"/>
    <property type="match status" value="1"/>
</dbReference>
<organism evidence="2 3">
    <name type="scientific">Weissella cibaria</name>
    <dbReference type="NCBI Taxonomy" id="137591"/>
    <lineage>
        <taxon>Bacteria</taxon>
        <taxon>Bacillati</taxon>
        <taxon>Bacillota</taxon>
        <taxon>Bacilli</taxon>
        <taxon>Lactobacillales</taxon>
        <taxon>Lactobacillaceae</taxon>
        <taxon>Weissella</taxon>
    </lineage>
</organism>
<dbReference type="Gene3D" id="3.40.50.300">
    <property type="entry name" value="P-loop containing nucleotide triphosphate hydrolases"/>
    <property type="match status" value="1"/>
</dbReference>
<dbReference type="GO" id="GO:0005525">
    <property type="term" value="F:GTP binding"/>
    <property type="evidence" value="ECO:0007669"/>
    <property type="project" value="InterPro"/>
</dbReference>
<dbReference type="NCBIfam" id="TIGR03597">
    <property type="entry name" value="GTPase_YqeH"/>
    <property type="match status" value="1"/>
</dbReference>
<dbReference type="InterPro" id="IPR050896">
    <property type="entry name" value="Mito_lipid_metab_GTPase"/>
</dbReference>
<dbReference type="Pfam" id="PF01926">
    <property type="entry name" value="MMR_HSR1"/>
    <property type="match status" value="1"/>
</dbReference>
<dbReference type="eggNOG" id="COG1161">
    <property type="taxonomic scope" value="Bacteria"/>
</dbReference>
<keyword evidence="3" id="KW-1185">Reference proteome</keyword>
<dbReference type="CDD" id="cd01855">
    <property type="entry name" value="YqeH"/>
    <property type="match status" value="1"/>
</dbReference>
<dbReference type="SUPFAM" id="SSF52540">
    <property type="entry name" value="P-loop containing nucleoside triphosphate hydrolases"/>
    <property type="match status" value="1"/>
</dbReference>
<dbReference type="InterPro" id="IPR027417">
    <property type="entry name" value="P-loop_NTPase"/>
</dbReference>
<dbReference type="AlphaFoldDB" id="A0A0D1LZE8"/>
<dbReference type="EMBL" id="JWHU01000012">
    <property type="protein sequence ID" value="KIU21141.1"/>
    <property type="molecule type" value="Genomic_DNA"/>
</dbReference>
<name>A0A0D1LZE8_9LACO</name>
<reference evidence="2 3" key="1">
    <citation type="journal article" date="2015" name="Microbiology (Mosc.)">
        <title>Genomics of the Weissella cibaria species with an examination of its metabolic traits.</title>
        <authorList>
            <person name="Lynch K.M."/>
            <person name="Lucid A."/>
            <person name="Arendt E.K."/>
            <person name="Sleator R.D."/>
            <person name="Lucey B."/>
            <person name="Coffey A."/>
        </authorList>
    </citation>
    <scope>NUCLEOTIDE SEQUENCE [LARGE SCALE GENOMIC DNA]</scope>
    <source>
        <strain evidence="2 3">MG1</strain>
    </source>
</reference>
<dbReference type="STRING" id="137591.AO080_04980"/>
<evidence type="ECO:0000313" key="2">
    <source>
        <dbReference type="EMBL" id="KIU21141.1"/>
    </source>
</evidence>
<evidence type="ECO:0000313" key="3">
    <source>
        <dbReference type="Proteomes" id="UP000032287"/>
    </source>
</evidence>
<gene>
    <name evidence="2" type="ORF">QX99_00901</name>
</gene>
<dbReference type="InterPro" id="IPR006073">
    <property type="entry name" value="GTP-bd"/>
</dbReference>
<dbReference type="InterPro" id="IPR048422">
    <property type="entry name" value="NOA1/YqeH-like_C"/>
</dbReference>